<keyword evidence="5 11" id="KW-0500">Molybdenum</keyword>
<proteinExistence type="inferred from homology"/>
<comment type="catalytic activity">
    <reaction evidence="10">
        <text>adenylyl-molybdopterin + molybdate = Mo-molybdopterin + AMP + H(+)</text>
        <dbReference type="Rhea" id="RHEA:35047"/>
        <dbReference type="ChEBI" id="CHEBI:15378"/>
        <dbReference type="ChEBI" id="CHEBI:36264"/>
        <dbReference type="ChEBI" id="CHEBI:62727"/>
        <dbReference type="ChEBI" id="CHEBI:71302"/>
        <dbReference type="ChEBI" id="CHEBI:456215"/>
        <dbReference type="EC" id="2.10.1.1"/>
    </reaction>
</comment>
<dbReference type="CDD" id="cd00887">
    <property type="entry name" value="MoeA"/>
    <property type="match status" value="1"/>
</dbReference>
<dbReference type="InterPro" id="IPR005111">
    <property type="entry name" value="MoeA_C_domain_IV"/>
</dbReference>
<dbReference type="InterPro" id="IPR036688">
    <property type="entry name" value="MoeA_C_domain_IV_sf"/>
</dbReference>
<dbReference type="InterPro" id="IPR001453">
    <property type="entry name" value="MoaB/Mog_dom"/>
</dbReference>
<dbReference type="PANTHER" id="PTHR10192">
    <property type="entry name" value="MOLYBDOPTERIN BIOSYNTHESIS PROTEIN"/>
    <property type="match status" value="1"/>
</dbReference>
<dbReference type="FunFam" id="3.40.980.10:FF:000004">
    <property type="entry name" value="Molybdopterin molybdenumtransferase"/>
    <property type="match status" value="1"/>
</dbReference>
<evidence type="ECO:0000256" key="10">
    <source>
        <dbReference type="ARBA" id="ARBA00047317"/>
    </source>
</evidence>
<evidence type="ECO:0000256" key="11">
    <source>
        <dbReference type="RuleBase" id="RU365090"/>
    </source>
</evidence>
<dbReference type="EMBL" id="AAXW01000007">
    <property type="protein sequence ID" value="EAZ92361.1"/>
    <property type="molecule type" value="Genomic_DNA"/>
</dbReference>
<keyword evidence="6 11" id="KW-0808">Transferase</keyword>
<name>A3IMJ2_9CHRO</name>
<dbReference type="eggNOG" id="COG0303">
    <property type="taxonomic scope" value="Bacteria"/>
</dbReference>
<evidence type="ECO:0000313" key="14">
    <source>
        <dbReference type="Proteomes" id="UP000003781"/>
    </source>
</evidence>
<keyword evidence="8 11" id="KW-0460">Magnesium</keyword>
<dbReference type="AlphaFoldDB" id="A3IMJ2"/>
<dbReference type="NCBIfam" id="TIGR00177">
    <property type="entry name" value="molyb_syn"/>
    <property type="match status" value="1"/>
</dbReference>
<evidence type="ECO:0000256" key="4">
    <source>
        <dbReference type="ARBA" id="ARBA00010763"/>
    </source>
</evidence>
<dbReference type="InterPro" id="IPR008284">
    <property type="entry name" value="MoCF_biosynth_CS"/>
</dbReference>
<comment type="caution">
    <text evidence="13">The sequence shown here is derived from an EMBL/GenBank/DDBJ whole genome shotgun (WGS) entry which is preliminary data.</text>
</comment>
<evidence type="ECO:0000256" key="5">
    <source>
        <dbReference type="ARBA" id="ARBA00022505"/>
    </source>
</evidence>
<dbReference type="GO" id="GO:0006777">
    <property type="term" value="P:Mo-molybdopterin cofactor biosynthetic process"/>
    <property type="evidence" value="ECO:0007669"/>
    <property type="project" value="UniProtKB-UniRule"/>
</dbReference>
<comment type="function">
    <text evidence="2 11">Catalyzes the insertion of molybdate into adenylated molybdopterin with the concomitant release of AMP.</text>
</comment>
<dbReference type="Gene3D" id="3.40.980.10">
    <property type="entry name" value="MoaB/Mog-like domain"/>
    <property type="match status" value="1"/>
</dbReference>
<evidence type="ECO:0000256" key="8">
    <source>
        <dbReference type="ARBA" id="ARBA00022842"/>
    </source>
</evidence>
<reference evidence="13 14" key="1">
    <citation type="submission" date="2007-03" db="EMBL/GenBank/DDBJ databases">
        <authorList>
            <person name="Stal L."/>
            <person name="Ferriera S."/>
            <person name="Johnson J."/>
            <person name="Kravitz S."/>
            <person name="Beeson K."/>
            <person name="Sutton G."/>
            <person name="Rogers Y.-H."/>
            <person name="Friedman R."/>
            <person name="Frazier M."/>
            <person name="Venter J.C."/>
        </authorList>
    </citation>
    <scope>NUCLEOTIDE SEQUENCE [LARGE SCALE GENOMIC DNA]</scope>
    <source>
        <strain evidence="13 14">CCY0110</strain>
    </source>
</reference>
<dbReference type="EC" id="2.10.1.1" evidence="11"/>
<dbReference type="InterPro" id="IPR005110">
    <property type="entry name" value="MoeA_linker/N"/>
</dbReference>
<organism evidence="13 14">
    <name type="scientific">Crocosphaera chwakensis CCY0110</name>
    <dbReference type="NCBI Taxonomy" id="391612"/>
    <lineage>
        <taxon>Bacteria</taxon>
        <taxon>Bacillati</taxon>
        <taxon>Cyanobacteriota</taxon>
        <taxon>Cyanophyceae</taxon>
        <taxon>Oscillatoriophycideae</taxon>
        <taxon>Chroococcales</taxon>
        <taxon>Aphanothecaceae</taxon>
        <taxon>Crocosphaera</taxon>
        <taxon>Crocosphaera chwakensis</taxon>
    </lineage>
</organism>
<dbReference type="PROSITE" id="PS01079">
    <property type="entry name" value="MOCF_BIOSYNTHESIS_2"/>
    <property type="match status" value="1"/>
</dbReference>
<dbReference type="Pfam" id="PF03454">
    <property type="entry name" value="MoeA_C"/>
    <property type="match status" value="1"/>
</dbReference>
<evidence type="ECO:0000256" key="1">
    <source>
        <dbReference type="ARBA" id="ARBA00001946"/>
    </source>
</evidence>
<dbReference type="Gene3D" id="3.90.105.10">
    <property type="entry name" value="Molybdopterin biosynthesis moea protein, domain 2"/>
    <property type="match status" value="1"/>
</dbReference>
<evidence type="ECO:0000313" key="13">
    <source>
        <dbReference type="EMBL" id="EAZ92361.1"/>
    </source>
</evidence>
<keyword evidence="7 11" id="KW-0479">Metal-binding</keyword>
<accession>A3IMJ2</accession>
<protein>
    <recommendedName>
        <fullName evidence="11">Molybdopterin molybdenumtransferase</fullName>
        <ecNumber evidence="11">2.10.1.1</ecNumber>
    </recommendedName>
</protein>
<dbReference type="GO" id="GO:0046872">
    <property type="term" value="F:metal ion binding"/>
    <property type="evidence" value="ECO:0007669"/>
    <property type="project" value="UniProtKB-UniRule"/>
</dbReference>
<comment type="similarity">
    <text evidence="4 11">Belongs to the MoeA family.</text>
</comment>
<keyword evidence="14" id="KW-1185">Reference proteome</keyword>
<dbReference type="Proteomes" id="UP000003781">
    <property type="component" value="Unassembled WGS sequence"/>
</dbReference>
<dbReference type="SMART" id="SM00852">
    <property type="entry name" value="MoCF_biosynth"/>
    <property type="match status" value="1"/>
</dbReference>
<dbReference type="Gene3D" id="2.170.190.11">
    <property type="entry name" value="Molybdopterin biosynthesis moea protein, domain 3"/>
    <property type="match status" value="1"/>
</dbReference>
<dbReference type="InterPro" id="IPR036135">
    <property type="entry name" value="MoeA_linker/N_sf"/>
</dbReference>
<comment type="cofactor">
    <cofactor evidence="1 11">
        <name>Mg(2+)</name>
        <dbReference type="ChEBI" id="CHEBI:18420"/>
    </cofactor>
</comment>
<dbReference type="GO" id="GO:0005829">
    <property type="term" value="C:cytosol"/>
    <property type="evidence" value="ECO:0007669"/>
    <property type="project" value="TreeGrafter"/>
</dbReference>
<dbReference type="Pfam" id="PF03453">
    <property type="entry name" value="MoeA_N"/>
    <property type="match status" value="1"/>
</dbReference>
<dbReference type="InterPro" id="IPR038987">
    <property type="entry name" value="MoeA-like"/>
</dbReference>
<dbReference type="NCBIfam" id="NF045515">
    <property type="entry name" value="Glp_gephyrin"/>
    <property type="match status" value="1"/>
</dbReference>
<evidence type="ECO:0000256" key="6">
    <source>
        <dbReference type="ARBA" id="ARBA00022679"/>
    </source>
</evidence>
<comment type="pathway">
    <text evidence="3 11">Cofactor biosynthesis; molybdopterin biosynthesis.</text>
</comment>
<dbReference type="SUPFAM" id="SSF63882">
    <property type="entry name" value="MoeA N-terminal region -like"/>
    <property type="match status" value="1"/>
</dbReference>
<evidence type="ECO:0000256" key="2">
    <source>
        <dbReference type="ARBA" id="ARBA00002901"/>
    </source>
</evidence>
<evidence type="ECO:0000256" key="3">
    <source>
        <dbReference type="ARBA" id="ARBA00005046"/>
    </source>
</evidence>
<evidence type="ECO:0000259" key="12">
    <source>
        <dbReference type="SMART" id="SM00852"/>
    </source>
</evidence>
<feature type="domain" description="MoaB/Mog" evidence="12">
    <location>
        <begin position="183"/>
        <end position="322"/>
    </location>
</feature>
<dbReference type="SUPFAM" id="SSF53218">
    <property type="entry name" value="Molybdenum cofactor biosynthesis proteins"/>
    <property type="match status" value="1"/>
</dbReference>
<dbReference type="InterPro" id="IPR036425">
    <property type="entry name" value="MoaB/Mog-like_dom_sf"/>
</dbReference>
<dbReference type="UniPathway" id="UPA00344"/>
<gene>
    <name evidence="13" type="ORF">CY0110_28419</name>
</gene>
<sequence>MTIISVQEAQTIILKLVESLQETDSISLDEATGRILAQSISSPLNFPYWDNSAMDGYGIRFEDVKQSNSDYPITLDIVAEIPAGINPKQSIQSGEACRIFTGAMLPDGVDTIIMQENTRKEGRKVTILSPPNYLGEFVRKQGSFYQAGNILLNPGSYINESEMAILATAQCSTVTVYRRPRVAILSTGNELIAPTEKLNPEQIIDSNQYALKAFILNNGGIPISFGIVKDEPEIIKQKIRKAINTADFVLSTGGVSVGDYDYINSILAELGGKIMVNGVAMKPGKPLTVAKFDNGCIYFGLPGNPVSALVSCWRFVKLALDKLSGIQGDYEPKLITVKSQDNLSSKGQRETYIWGQLKLINGEYVFTLAQGSQNSANLINLALTNALAILPIGVTKIDRGEIVKVLSLSN</sequence>
<dbReference type="Pfam" id="PF00994">
    <property type="entry name" value="MoCF_biosynth"/>
    <property type="match status" value="1"/>
</dbReference>
<dbReference type="PANTHER" id="PTHR10192:SF5">
    <property type="entry name" value="GEPHYRIN"/>
    <property type="match status" value="1"/>
</dbReference>
<dbReference type="Gene3D" id="2.40.340.10">
    <property type="entry name" value="MoeA, C-terminal, domain IV"/>
    <property type="match status" value="1"/>
</dbReference>
<dbReference type="SUPFAM" id="SSF63867">
    <property type="entry name" value="MoeA C-terminal domain-like"/>
    <property type="match status" value="1"/>
</dbReference>
<evidence type="ECO:0000256" key="7">
    <source>
        <dbReference type="ARBA" id="ARBA00022723"/>
    </source>
</evidence>
<keyword evidence="9 11" id="KW-0501">Molybdenum cofactor biosynthesis</keyword>
<evidence type="ECO:0000256" key="9">
    <source>
        <dbReference type="ARBA" id="ARBA00023150"/>
    </source>
</evidence>
<dbReference type="GO" id="GO:0061599">
    <property type="term" value="F:molybdopterin molybdotransferase activity"/>
    <property type="evidence" value="ECO:0007669"/>
    <property type="project" value="UniProtKB-UniRule"/>
</dbReference>